<feature type="transmembrane region" description="Helical" evidence="7">
    <location>
        <begin position="406"/>
        <end position="424"/>
    </location>
</feature>
<evidence type="ECO:0000313" key="9">
    <source>
        <dbReference type="Proteomes" id="UP001164746"/>
    </source>
</evidence>
<keyword evidence="3 7" id="KW-0812">Transmembrane</keyword>
<dbReference type="Proteomes" id="UP001164746">
    <property type="component" value="Chromosome 1"/>
</dbReference>
<dbReference type="Pfam" id="PF00860">
    <property type="entry name" value="Xan_ur_permease"/>
    <property type="match status" value="2"/>
</dbReference>
<feature type="transmembrane region" description="Helical" evidence="7">
    <location>
        <begin position="347"/>
        <end position="369"/>
    </location>
</feature>
<feature type="transmembrane region" description="Helical" evidence="7">
    <location>
        <begin position="187"/>
        <end position="207"/>
    </location>
</feature>
<feature type="transmembrane region" description="Helical" evidence="7">
    <location>
        <begin position="263"/>
        <end position="284"/>
    </location>
</feature>
<evidence type="ECO:0000313" key="8">
    <source>
        <dbReference type="EMBL" id="WAQ95016.1"/>
    </source>
</evidence>
<gene>
    <name evidence="8" type="ORF">MAR_007487</name>
</gene>
<evidence type="ECO:0000256" key="2">
    <source>
        <dbReference type="ARBA" id="ARBA00008821"/>
    </source>
</evidence>
<reference evidence="8" key="1">
    <citation type="submission" date="2022-11" db="EMBL/GenBank/DDBJ databases">
        <title>Centuries of genome instability and evolution in soft-shell clam transmissible cancer (bioRxiv).</title>
        <authorList>
            <person name="Hart S.F.M."/>
            <person name="Yonemitsu M.A."/>
            <person name="Giersch R.M."/>
            <person name="Beal B.F."/>
            <person name="Arriagada G."/>
            <person name="Davis B.W."/>
            <person name="Ostrander E.A."/>
            <person name="Goff S.P."/>
            <person name="Metzger M.J."/>
        </authorList>
    </citation>
    <scope>NUCLEOTIDE SEQUENCE</scope>
    <source>
        <strain evidence="8">MELC-2E11</strain>
        <tissue evidence="8">Siphon/mantle</tissue>
    </source>
</reference>
<comment type="similarity">
    <text evidence="2">Belongs to the nucleobase:cation symporter-2 (NCS2) (TC 2.A.40) family.</text>
</comment>
<feature type="region of interest" description="Disordered" evidence="6">
    <location>
        <begin position="563"/>
        <end position="584"/>
    </location>
</feature>
<feature type="transmembrane region" description="Helical" evidence="7">
    <location>
        <begin position="436"/>
        <end position="459"/>
    </location>
</feature>
<proteinExistence type="inferred from homology"/>
<dbReference type="PANTHER" id="PTHR11119">
    <property type="entry name" value="XANTHINE-URACIL / VITAMIN C PERMEASE FAMILY MEMBER"/>
    <property type="match status" value="1"/>
</dbReference>
<name>A0ABY7DEG9_MYAAR</name>
<evidence type="ECO:0000256" key="1">
    <source>
        <dbReference type="ARBA" id="ARBA00004141"/>
    </source>
</evidence>
<feature type="transmembrane region" description="Helical" evidence="7">
    <location>
        <begin position="73"/>
        <end position="95"/>
    </location>
</feature>
<keyword evidence="5 7" id="KW-0472">Membrane</keyword>
<organism evidence="8 9">
    <name type="scientific">Mya arenaria</name>
    <name type="common">Soft-shell clam</name>
    <dbReference type="NCBI Taxonomy" id="6604"/>
    <lineage>
        <taxon>Eukaryota</taxon>
        <taxon>Metazoa</taxon>
        <taxon>Spiralia</taxon>
        <taxon>Lophotrochozoa</taxon>
        <taxon>Mollusca</taxon>
        <taxon>Bivalvia</taxon>
        <taxon>Autobranchia</taxon>
        <taxon>Heteroconchia</taxon>
        <taxon>Euheterodonta</taxon>
        <taxon>Imparidentia</taxon>
        <taxon>Neoheterodontei</taxon>
        <taxon>Myida</taxon>
        <taxon>Myoidea</taxon>
        <taxon>Myidae</taxon>
        <taxon>Mya</taxon>
    </lineage>
</organism>
<feature type="transmembrane region" description="Helical" evidence="7">
    <location>
        <begin position="227"/>
        <end position="251"/>
    </location>
</feature>
<protein>
    <submittedName>
        <fullName evidence="8">S23A1-like protein</fullName>
    </submittedName>
</protein>
<feature type="transmembrane region" description="Helical" evidence="7">
    <location>
        <begin position="375"/>
        <end position="394"/>
    </location>
</feature>
<feature type="transmembrane region" description="Helical" evidence="7">
    <location>
        <begin position="101"/>
        <end position="120"/>
    </location>
</feature>
<evidence type="ECO:0000256" key="7">
    <source>
        <dbReference type="SAM" id="Phobius"/>
    </source>
</evidence>
<sequence>MRRKNVNEANVADNVSEDDADIRNGMLYSVEDTPPWYLCILLGFQHYLTAVGALISVPILLSSHFCMDRDKVGLSELIGTIFFVSGLATLLQTTFGVRLPIVQGGTFSFVAPTIAIMAQWGCPYTEARDKYGESVNFTALGLPEVGSEEHRDIWMERIREIQGAIIVSSVFQVVIGFSGLMGFVLRFIGPLAITPTISLIGLSLQYLRDVNVPWFTFGRGGCQRRGLPIFILFPVLLAMGISWGICAVLTVTDVLPRQWGLPTVSAASVFGMLAGVLASMIESVGDYYACARLSGAPPPPTHAVNRGIGIEGIGCILAGAWGSGNGTTSYSENIGAIGVTKVGSVRVVQVGGIVMLLLGCFGKFGALFATIPAPVVGGMFMVTFGMVTAVGLSNLQYVDLNSSRNIFILGLSLFFGLSAPFWVANNPTAIDTGSTVADQIFSVLLSTSMFVGGFIGFVLDNTIPGTPKERGLLDWRKLSTGTAESQNTRMHIYDLPLIQPYLDNISCLKYMPFCPNFMNKGDKYQKKEENGVEMNGDNIKSGIDNTAIFADKKSMTLKTELSKNRVEKRRVPKQNVEKTFIGKP</sequence>
<accession>A0ABY7DEG9</accession>
<evidence type="ECO:0000256" key="6">
    <source>
        <dbReference type="SAM" id="MobiDB-lite"/>
    </source>
</evidence>
<dbReference type="EMBL" id="CP111012">
    <property type="protein sequence ID" value="WAQ95016.1"/>
    <property type="molecule type" value="Genomic_DNA"/>
</dbReference>
<keyword evidence="9" id="KW-1185">Reference proteome</keyword>
<evidence type="ECO:0000256" key="5">
    <source>
        <dbReference type="ARBA" id="ARBA00023136"/>
    </source>
</evidence>
<feature type="transmembrane region" description="Helical" evidence="7">
    <location>
        <begin position="35"/>
        <end position="61"/>
    </location>
</feature>
<comment type="subcellular location">
    <subcellularLocation>
        <location evidence="1">Membrane</location>
        <topology evidence="1">Multi-pass membrane protein</topology>
    </subcellularLocation>
</comment>
<feature type="transmembrane region" description="Helical" evidence="7">
    <location>
        <begin position="161"/>
        <end position="181"/>
    </location>
</feature>
<keyword evidence="4 7" id="KW-1133">Transmembrane helix</keyword>
<dbReference type="InterPro" id="IPR006043">
    <property type="entry name" value="NCS2"/>
</dbReference>
<evidence type="ECO:0000256" key="3">
    <source>
        <dbReference type="ARBA" id="ARBA00022692"/>
    </source>
</evidence>
<evidence type="ECO:0000256" key="4">
    <source>
        <dbReference type="ARBA" id="ARBA00022989"/>
    </source>
</evidence>